<gene>
    <name evidence="1" type="ORF">WH47_00636</name>
</gene>
<dbReference type="EMBL" id="KQ414588">
    <property type="protein sequence ID" value="KOC70491.1"/>
    <property type="molecule type" value="Genomic_DNA"/>
</dbReference>
<accession>A0A0L7RID9</accession>
<dbReference type="AlphaFoldDB" id="A0A0L7RID9"/>
<protein>
    <submittedName>
        <fullName evidence="1">Uncharacterized protein</fullName>
    </submittedName>
</protein>
<organism evidence="1 2">
    <name type="scientific">Habropoda laboriosa</name>
    <dbReference type="NCBI Taxonomy" id="597456"/>
    <lineage>
        <taxon>Eukaryota</taxon>
        <taxon>Metazoa</taxon>
        <taxon>Ecdysozoa</taxon>
        <taxon>Arthropoda</taxon>
        <taxon>Hexapoda</taxon>
        <taxon>Insecta</taxon>
        <taxon>Pterygota</taxon>
        <taxon>Neoptera</taxon>
        <taxon>Endopterygota</taxon>
        <taxon>Hymenoptera</taxon>
        <taxon>Apocrita</taxon>
        <taxon>Aculeata</taxon>
        <taxon>Apoidea</taxon>
        <taxon>Anthophila</taxon>
        <taxon>Apidae</taxon>
        <taxon>Habropoda</taxon>
    </lineage>
</organism>
<sequence length="155" mass="17302">MAAVPGKNKLKMGSASRYYSAYLIYDVANSCLAALHAKMPPPVVVTRTNPPSPVHVQNPRKFSSLCFLFSTAVSPGGERASVLRSPLLKSSQVADLTDASPFIAGIFRCYHCVVIIKGATTRKETMDVIFRDKKRSFVSYYHRGSMWRFLSYFRV</sequence>
<name>A0A0L7RID9_9HYME</name>
<keyword evidence="2" id="KW-1185">Reference proteome</keyword>
<evidence type="ECO:0000313" key="2">
    <source>
        <dbReference type="Proteomes" id="UP000053825"/>
    </source>
</evidence>
<evidence type="ECO:0000313" key="1">
    <source>
        <dbReference type="EMBL" id="KOC70491.1"/>
    </source>
</evidence>
<dbReference type="Proteomes" id="UP000053825">
    <property type="component" value="Unassembled WGS sequence"/>
</dbReference>
<reference evidence="1 2" key="1">
    <citation type="submission" date="2015-07" db="EMBL/GenBank/DDBJ databases">
        <title>The genome of Habropoda laboriosa.</title>
        <authorList>
            <person name="Pan H."/>
            <person name="Kapheim K."/>
        </authorList>
    </citation>
    <scope>NUCLEOTIDE SEQUENCE [LARGE SCALE GENOMIC DNA]</scope>
    <source>
        <strain evidence="1">0110345459</strain>
    </source>
</reference>
<proteinExistence type="predicted"/>